<dbReference type="SUPFAM" id="SSF88697">
    <property type="entry name" value="PUA domain-like"/>
    <property type="match status" value="1"/>
</dbReference>
<sequence>MQRFKVDKVGNGVAYLRGQEARHALKVLRLRKGDEIIIFDGEGREYLAEIEAASPTSVRLKVLEEININRDSHLKTTLYMGLTNKLQKFELAIQKATELGVTEIIPVVCKRSSNAQNIKNWDNKLRRWEEIVVNAAKQCGRNILPIVHSPVKLPEIENNSDLLFVLWEKGGKSLKDYESFSASSVSLIVGPEGGFDKEEIEILKEKGFKPIYLGKRILRAETAAIAGMTLVQFLWGDLGGY</sequence>
<dbReference type="InterPro" id="IPR046886">
    <property type="entry name" value="RsmE_MTase_dom"/>
</dbReference>
<evidence type="ECO:0000259" key="12">
    <source>
        <dbReference type="Pfam" id="PF04452"/>
    </source>
</evidence>
<comment type="catalytic activity">
    <reaction evidence="9 10">
        <text>uridine(1498) in 16S rRNA + S-adenosyl-L-methionine = N(3)-methyluridine(1498) in 16S rRNA + S-adenosyl-L-homocysteine + H(+)</text>
        <dbReference type="Rhea" id="RHEA:42920"/>
        <dbReference type="Rhea" id="RHEA-COMP:10283"/>
        <dbReference type="Rhea" id="RHEA-COMP:10284"/>
        <dbReference type="ChEBI" id="CHEBI:15378"/>
        <dbReference type="ChEBI" id="CHEBI:57856"/>
        <dbReference type="ChEBI" id="CHEBI:59789"/>
        <dbReference type="ChEBI" id="CHEBI:65315"/>
        <dbReference type="ChEBI" id="CHEBI:74502"/>
        <dbReference type="EC" id="2.1.1.193"/>
    </reaction>
</comment>
<dbReference type="RefSeq" id="WP_013638849.1">
    <property type="nucleotide sequence ID" value="NC_015185.1"/>
</dbReference>
<proteinExistence type="inferred from homology"/>
<dbReference type="Gene3D" id="3.40.1280.10">
    <property type="match status" value="1"/>
</dbReference>
<dbReference type="PANTHER" id="PTHR30027:SF3">
    <property type="entry name" value="16S RRNA (URACIL(1498)-N(3))-METHYLTRANSFERASE"/>
    <property type="match status" value="1"/>
</dbReference>
<organism evidence="14 15">
    <name type="scientific">Desulfurobacterium thermolithotrophum (strain DSM 11699 / BSA)</name>
    <dbReference type="NCBI Taxonomy" id="868864"/>
    <lineage>
        <taxon>Bacteria</taxon>
        <taxon>Pseudomonadati</taxon>
        <taxon>Aquificota</taxon>
        <taxon>Aquificia</taxon>
        <taxon>Desulfurobacteriales</taxon>
        <taxon>Desulfurobacteriaceae</taxon>
        <taxon>Desulfurobacterium</taxon>
    </lineage>
</organism>
<dbReference type="InterPro" id="IPR029028">
    <property type="entry name" value="Alpha/beta_knot_MTases"/>
</dbReference>
<dbReference type="GO" id="GO:0070475">
    <property type="term" value="P:rRNA base methylation"/>
    <property type="evidence" value="ECO:0007669"/>
    <property type="project" value="TreeGrafter"/>
</dbReference>
<dbReference type="HOGENOM" id="CLU_067442_5_1_0"/>
<dbReference type="Gene3D" id="2.40.240.20">
    <property type="entry name" value="Hypothetical PUA domain-like, domain 1"/>
    <property type="match status" value="1"/>
</dbReference>
<evidence type="ECO:0000256" key="8">
    <source>
        <dbReference type="ARBA" id="ARBA00025699"/>
    </source>
</evidence>
<dbReference type="InterPro" id="IPR029026">
    <property type="entry name" value="tRNA_m1G_MTases_N"/>
</dbReference>
<comment type="function">
    <text evidence="8 10">Specifically methylates the N3 position of the uracil ring of uridine 1498 (m3U1498) in 16S rRNA. Acts on the fully assembled 30S ribosomal subunit.</text>
</comment>
<feature type="coiled-coil region" evidence="11">
    <location>
        <begin position="79"/>
        <end position="138"/>
    </location>
</feature>
<dbReference type="Pfam" id="PF04452">
    <property type="entry name" value="Methyltrans_RNA"/>
    <property type="match status" value="1"/>
</dbReference>
<dbReference type="Proteomes" id="UP000007102">
    <property type="component" value="Chromosome"/>
</dbReference>
<dbReference type="InterPro" id="IPR006700">
    <property type="entry name" value="RsmE"/>
</dbReference>
<dbReference type="CDD" id="cd18084">
    <property type="entry name" value="RsmE-like"/>
    <property type="match status" value="1"/>
</dbReference>
<keyword evidence="15" id="KW-1185">Reference proteome</keyword>
<dbReference type="OrthoDB" id="9815641at2"/>
<dbReference type="STRING" id="868864.Dester_1263"/>
<evidence type="ECO:0000313" key="15">
    <source>
        <dbReference type="Proteomes" id="UP000007102"/>
    </source>
</evidence>
<evidence type="ECO:0000256" key="1">
    <source>
        <dbReference type="ARBA" id="ARBA00004496"/>
    </source>
</evidence>
<dbReference type="GO" id="GO:0005737">
    <property type="term" value="C:cytoplasm"/>
    <property type="evidence" value="ECO:0007669"/>
    <property type="project" value="UniProtKB-SubCell"/>
</dbReference>
<dbReference type="InterPro" id="IPR015947">
    <property type="entry name" value="PUA-like_sf"/>
</dbReference>
<comment type="similarity">
    <text evidence="2 10">Belongs to the RNA methyltransferase RsmE family.</text>
</comment>
<evidence type="ECO:0000256" key="6">
    <source>
        <dbReference type="ARBA" id="ARBA00022679"/>
    </source>
</evidence>
<dbReference type="KEGG" id="dte:Dester_1263"/>
<reference evidence="14 15" key="1">
    <citation type="journal article" date="2011" name="Stand. Genomic Sci.">
        <title>Complete genome sequence of the thermophilic sulfur-reducer Desulfurobacterium thermolithotrophum type strain (BSA(T)) from a deep-sea hydrothermal vent.</title>
        <authorList>
            <person name="Goker M."/>
            <person name="Daligault H."/>
            <person name="Mwirichia R."/>
            <person name="Lapidus A."/>
            <person name="Lucas S."/>
            <person name="Deshpande S."/>
            <person name="Pagani I."/>
            <person name="Tapia R."/>
            <person name="Cheng J.F."/>
            <person name="Goodwin L."/>
            <person name="Pitluck S."/>
            <person name="Liolios K."/>
            <person name="Ivanova N."/>
            <person name="Mavromatis K."/>
            <person name="Mikhailova N."/>
            <person name="Pati A."/>
            <person name="Chen A."/>
            <person name="Palaniappan K."/>
            <person name="Han C."/>
            <person name="Land M."/>
            <person name="Hauser L."/>
            <person name="Pan C."/>
            <person name="Brambilla E.M."/>
            <person name="Rohde M."/>
            <person name="Spring S."/>
            <person name="Sikorski J."/>
            <person name="Wirth R."/>
            <person name="Detter J.C."/>
            <person name="Woyke T."/>
            <person name="Bristow J."/>
            <person name="Eisen J.A."/>
            <person name="Markowitz V."/>
            <person name="Hugenholtz P."/>
            <person name="Kyrpides N.C."/>
            <person name="Klenk H.P."/>
        </authorList>
    </citation>
    <scope>NUCLEOTIDE SEQUENCE [LARGE SCALE GENOMIC DNA]</scope>
    <source>
        <strain evidence="15">DSM 11699 / BSA</strain>
    </source>
</reference>
<evidence type="ECO:0000256" key="11">
    <source>
        <dbReference type="SAM" id="Coils"/>
    </source>
</evidence>
<dbReference type="NCBIfam" id="NF008692">
    <property type="entry name" value="PRK11713.1-5"/>
    <property type="match status" value="1"/>
</dbReference>
<evidence type="ECO:0000313" key="14">
    <source>
        <dbReference type="EMBL" id="ADY73898.1"/>
    </source>
</evidence>
<dbReference type="InterPro" id="IPR046887">
    <property type="entry name" value="RsmE_PUA-like"/>
</dbReference>
<evidence type="ECO:0000256" key="4">
    <source>
        <dbReference type="ARBA" id="ARBA00022552"/>
    </source>
</evidence>
<evidence type="ECO:0000256" key="3">
    <source>
        <dbReference type="ARBA" id="ARBA00022490"/>
    </source>
</evidence>
<evidence type="ECO:0000256" key="5">
    <source>
        <dbReference type="ARBA" id="ARBA00022603"/>
    </source>
</evidence>
<evidence type="ECO:0000256" key="10">
    <source>
        <dbReference type="PIRNR" id="PIRNR015601"/>
    </source>
</evidence>
<feature type="domain" description="Ribosomal RNA small subunit methyltransferase E methyltransferase" evidence="12">
    <location>
        <begin position="72"/>
        <end position="232"/>
    </location>
</feature>
<evidence type="ECO:0000256" key="2">
    <source>
        <dbReference type="ARBA" id="ARBA00005528"/>
    </source>
</evidence>
<reference evidence="15" key="2">
    <citation type="submission" date="2011-02" db="EMBL/GenBank/DDBJ databases">
        <title>The complete genome of Desulfurobacterium thermolithotrophum DSM 11699.</title>
        <authorList>
            <consortium name="US DOE Joint Genome Institute (JGI-PGF)"/>
            <person name="Lucas S."/>
            <person name="Copeland A."/>
            <person name="Lapidus A."/>
            <person name="Bruce D."/>
            <person name="Goodwin L."/>
            <person name="Pitluck S."/>
            <person name="Kyrpides N."/>
            <person name="Mavromatis K."/>
            <person name="Pagani I."/>
            <person name="Ivanova N."/>
            <person name="Mikhailova N."/>
            <person name="Daligault H."/>
            <person name="Detter J.C."/>
            <person name="Tapia R."/>
            <person name="Han C."/>
            <person name="Land M."/>
            <person name="Hauser L."/>
            <person name="Markowitz V."/>
            <person name="Cheng J.-F."/>
            <person name="Hugenholtz P."/>
            <person name="Woyke T."/>
            <person name="Wu D."/>
            <person name="Spring S."/>
            <person name="Brambilla E."/>
            <person name="Klenk H.-P."/>
            <person name="Eisen J.A."/>
        </authorList>
    </citation>
    <scope>NUCLEOTIDE SEQUENCE [LARGE SCALE GENOMIC DNA]</scope>
    <source>
        <strain evidence="15">DSM 11699 / BSA</strain>
    </source>
</reference>
<keyword evidence="5 10" id="KW-0489">Methyltransferase</keyword>
<protein>
    <recommendedName>
        <fullName evidence="10">Ribosomal RNA small subunit methyltransferase E</fullName>
        <ecNumber evidence="10">2.1.1.193</ecNumber>
    </recommendedName>
</protein>
<comment type="subcellular location">
    <subcellularLocation>
        <location evidence="1 10">Cytoplasm</location>
    </subcellularLocation>
</comment>
<evidence type="ECO:0000256" key="9">
    <source>
        <dbReference type="ARBA" id="ARBA00047944"/>
    </source>
</evidence>
<keyword evidence="11" id="KW-0175">Coiled coil</keyword>
<dbReference type="EC" id="2.1.1.193" evidence="10"/>
<gene>
    <name evidence="14" type="ordered locus">Dester_1263</name>
</gene>
<evidence type="ECO:0000256" key="7">
    <source>
        <dbReference type="ARBA" id="ARBA00022691"/>
    </source>
</evidence>
<feature type="domain" description="Ribosomal RNA small subunit methyltransferase E PUA-like" evidence="13">
    <location>
        <begin position="16"/>
        <end position="63"/>
    </location>
</feature>
<accession>F0S120</accession>
<dbReference type="EMBL" id="CP002543">
    <property type="protein sequence ID" value="ADY73898.1"/>
    <property type="molecule type" value="Genomic_DNA"/>
</dbReference>
<keyword evidence="7 10" id="KW-0949">S-adenosyl-L-methionine</keyword>
<keyword evidence="3 10" id="KW-0963">Cytoplasm</keyword>
<keyword evidence="6 10" id="KW-0808">Transferase</keyword>
<name>F0S120_DESTD</name>
<dbReference type="Pfam" id="PF20260">
    <property type="entry name" value="PUA_4"/>
    <property type="match status" value="1"/>
</dbReference>
<dbReference type="InParanoid" id="F0S120"/>
<dbReference type="SUPFAM" id="SSF75217">
    <property type="entry name" value="alpha/beta knot"/>
    <property type="match status" value="1"/>
</dbReference>
<dbReference type="AlphaFoldDB" id="F0S120"/>
<keyword evidence="4 10" id="KW-0698">rRNA processing</keyword>
<dbReference type="PANTHER" id="PTHR30027">
    <property type="entry name" value="RIBOSOMAL RNA SMALL SUBUNIT METHYLTRANSFERASE E"/>
    <property type="match status" value="1"/>
</dbReference>
<dbReference type="FunCoup" id="F0S120">
    <property type="interactions" value="296"/>
</dbReference>
<dbReference type="GO" id="GO:0070042">
    <property type="term" value="F:rRNA (uridine-N3-)-methyltransferase activity"/>
    <property type="evidence" value="ECO:0007669"/>
    <property type="project" value="TreeGrafter"/>
</dbReference>
<dbReference type="PIRSF" id="PIRSF015601">
    <property type="entry name" value="MTase_slr0722"/>
    <property type="match status" value="1"/>
</dbReference>
<dbReference type="NCBIfam" id="TIGR00046">
    <property type="entry name" value="RsmE family RNA methyltransferase"/>
    <property type="match status" value="1"/>
</dbReference>
<evidence type="ECO:0000259" key="13">
    <source>
        <dbReference type="Pfam" id="PF20260"/>
    </source>
</evidence>
<dbReference type="eggNOG" id="COG1385">
    <property type="taxonomic scope" value="Bacteria"/>
</dbReference>